<keyword evidence="8 12" id="KW-0067">ATP-binding</keyword>
<dbReference type="InterPro" id="IPR029056">
    <property type="entry name" value="Ribokinase-like"/>
</dbReference>
<feature type="binding site" evidence="12">
    <location>
        <position position="142"/>
    </location>
    <ligand>
        <name>substrate</name>
    </ligand>
</feature>
<dbReference type="Pfam" id="PF00294">
    <property type="entry name" value="PfkB"/>
    <property type="match status" value="1"/>
</dbReference>
<keyword evidence="9 12" id="KW-0460">Magnesium</keyword>
<comment type="function">
    <text evidence="12">Catalyzes the phosphorylation of ribose at O-5 in a reaction requiring ATP and magnesium. The resulting D-ribose-5-phosphate can then be used either for sythesis of nucleotides, histidine, and tryptophan, or as a component of the pentose phosphate pathway.</text>
</comment>
<dbReference type="PANTHER" id="PTHR10584">
    <property type="entry name" value="SUGAR KINASE"/>
    <property type="match status" value="1"/>
</dbReference>
<keyword evidence="7 12" id="KW-0418">Kinase</keyword>
<dbReference type="PRINTS" id="PR00990">
    <property type="entry name" value="RIBOKINASE"/>
</dbReference>
<comment type="caution">
    <text evidence="12">Lacks conserved residue(s) required for the propagation of feature annotation.</text>
</comment>
<dbReference type="Proteomes" id="UP000535491">
    <property type="component" value="Unassembled WGS sequence"/>
</dbReference>
<feature type="binding site" evidence="12">
    <location>
        <position position="248"/>
    </location>
    <ligand>
        <name>K(+)</name>
        <dbReference type="ChEBI" id="CHEBI:29103"/>
    </ligand>
</feature>
<keyword evidence="12" id="KW-0963">Cytoplasm</keyword>
<feature type="domain" description="Carbohydrate kinase PfkB" evidence="13">
    <location>
        <begin position="5"/>
        <end position="297"/>
    </location>
</feature>
<keyword evidence="5 12" id="KW-0479">Metal-binding</keyword>
<keyword evidence="15" id="KW-1185">Reference proteome</keyword>
<dbReference type="EC" id="2.7.1.15" evidence="2 12"/>
<reference evidence="14 15" key="1">
    <citation type="submission" date="2020-07" db="EMBL/GenBank/DDBJ databases">
        <authorList>
            <person name="Feng H."/>
        </authorList>
    </citation>
    <scope>NUCLEOTIDE SEQUENCE [LARGE SCALE GENOMIC DNA]</scope>
    <source>
        <strain evidence="15">s-10</strain>
    </source>
</reference>
<keyword evidence="11 12" id="KW-0119">Carbohydrate metabolism</keyword>
<comment type="similarity">
    <text evidence="1">Belongs to the carbohydrate kinase pfkB family.</text>
</comment>
<feature type="binding site" evidence="12">
    <location>
        <position position="289"/>
    </location>
    <ligand>
        <name>K(+)</name>
        <dbReference type="ChEBI" id="CHEBI:29103"/>
    </ligand>
</feature>
<evidence type="ECO:0000256" key="8">
    <source>
        <dbReference type="ARBA" id="ARBA00022840"/>
    </source>
</evidence>
<proteinExistence type="inferred from homology"/>
<comment type="pathway">
    <text evidence="12">Carbohydrate metabolism; D-ribose degradation; D-ribose 5-phosphate from beta-D-ribopyranose: step 2/2.</text>
</comment>
<dbReference type="SUPFAM" id="SSF53613">
    <property type="entry name" value="Ribokinase-like"/>
    <property type="match status" value="1"/>
</dbReference>
<evidence type="ECO:0000256" key="2">
    <source>
        <dbReference type="ARBA" id="ARBA00012035"/>
    </source>
</evidence>
<evidence type="ECO:0000256" key="4">
    <source>
        <dbReference type="ARBA" id="ARBA00022679"/>
    </source>
</evidence>
<dbReference type="AlphaFoldDB" id="A0A7W2AA22"/>
<feature type="binding site" evidence="12">
    <location>
        <position position="250"/>
    </location>
    <ligand>
        <name>K(+)</name>
        <dbReference type="ChEBI" id="CHEBI:29103"/>
    </ligand>
</feature>
<evidence type="ECO:0000313" key="14">
    <source>
        <dbReference type="EMBL" id="MBA4495498.1"/>
    </source>
</evidence>
<dbReference type="InterPro" id="IPR011611">
    <property type="entry name" value="PfkB_dom"/>
</dbReference>
<comment type="activity regulation">
    <text evidence="12">Activated by a monovalent cation that binds near, but not in, the active site. The most likely occupant of the site in vivo is potassium. Ion binding induces a conformational change that may alter substrate affinity.</text>
</comment>
<dbReference type="InterPro" id="IPR002173">
    <property type="entry name" value="Carboh/pur_kinase_PfkB_CS"/>
</dbReference>
<evidence type="ECO:0000256" key="3">
    <source>
        <dbReference type="ARBA" id="ARBA00016943"/>
    </source>
</evidence>
<dbReference type="PROSITE" id="PS00584">
    <property type="entry name" value="PFKB_KINASES_2"/>
    <property type="match status" value="1"/>
</dbReference>
<organism evidence="14 15">
    <name type="scientific">Paenactinomyces guangxiensis</name>
    <dbReference type="NCBI Taxonomy" id="1490290"/>
    <lineage>
        <taxon>Bacteria</taxon>
        <taxon>Bacillati</taxon>
        <taxon>Bacillota</taxon>
        <taxon>Bacilli</taxon>
        <taxon>Bacillales</taxon>
        <taxon>Thermoactinomycetaceae</taxon>
        <taxon>Paenactinomyces</taxon>
    </lineage>
</organism>
<feature type="binding site" evidence="12">
    <location>
        <position position="186"/>
    </location>
    <ligand>
        <name>ATP</name>
        <dbReference type="ChEBI" id="CHEBI:30616"/>
    </ligand>
</feature>
<dbReference type="UniPathway" id="UPA00916">
    <property type="reaction ID" value="UER00889"/>
</dbReference>
<comment type="subcellular location">
    <subcellularLocation>
        <location evidence="12">Cytoplasm</location>
    </subcellularLocation>
</comment>
<evidence type="ECO:0000256" key="6">
    <source>
        <dbReference type="ARBA" id="ARBA00022741"/>
    </source>
</evidence>
<evidence type="ECO:0000256" key="12">
    <source>
        <dbReference type="HAMAP-Rule" id="MF_01987"/>
    </source>
</evidence>
<evidence type="ECO:0000256" key="9">
    <source>
        <dbReference type="ARBA" id="ARBA00022842"/>
    </source>
</evidence>
<dbReference type="HAMAP" id="MF_01987">
    <property type="entry name" value="Ribokinase"/>
    <property type="match status" value="1"/>
</dbReference>
<keyword evidence="6 12" id="KW-0547">Nucleotide-binding</keyword>
<name>A0A7W2AA22_9BACL</name>
<dbReference type="EMBL" id="JACEIQ010000015">
    <property type="protein sequence ID" value="MBA4495498.1"/>
    <property type="molecule type" value="Genomic_DNA"/>
</dbReference>
<comment type="subunit">
    <text evidence="12">Homodimer.</text>
</comment>
<evidence type="ECO:0000313" key="15">
    <source>
        <dbReference type="Proteomes" id="UP000535491"/>
    </source>
</evidence>
<evidence type="ECO:0000256" key="10">
    <source>
        <dbReference type="ARBA" id="ARBA00022958"/>
    </source>
</evidence>
<dbReference type="GO" id="GO:0005829">
    <property type="term" value="C:cytosol"/>
    <property type="evidence" value="ECO:0007669"/>
    <property type="project" value="TreeGrafter"/>
</dbReference>
<accession>A0A7W2AA22</accession>
<dbReference type="InterPro" id="IPR002139">
    <property type="entry name" value="Ribo/fructo_kinase"/>
</dbReference>
<feature type="binding site" evidence="12">
    <location>
        <position position="287"/>
    </location>
    <ligand>
        <name>K(+)</name>
        <dbReference type="ChEBI" id="CHEBI:29103"/>
    </ligand>
</feature>
<feature type="binding site" evidence="12">
    <location>
        <begin position="42"/>
        <end position="46"/>
    </location>
    <ligand>
        <name>substrate</name>
    </ligand>
</feature>
<dbReference type="InterPro" id="IPR011877">
    <property type="entry name" value="Ribokinase"/>
</dbReference>
<dbReference type="CDD" id="cd01174">
    <property type="entry name" value="ribokinase"/>
    <property type="match status" value="1"/>
</dbReference>
<comment type="similarity">
    <text evidence="12">Belongs to the carbohydrate kinase PfkB family. Ribokinase subfamily.</text>
</comment>
<dbReference type="PANTHER" id="PTHR10584:SF166">
    <property type="entry name" value="RIBOKINASE"/>
    <property type="match status" value="1"/>
</dbReference>
<dbReference type="GO" id="GO:0046872">
    <property type="term" value="F:metal ion binding"/>
    <property type="evidence" value="ECO:0007669"/>
    <property type="project" value="UniProtKB-KW"/>
</dbReference>
<evidence type="ECO:0000259" key="13">
    <source>
        <dbReference type="Pfam" id="PF00294"/>
    </source>
</evidence>
<protein>
    <recommendedName>
        <fullName evidence="3 12">Ribokinase</fullName>
        <shortName evidence="12">RK</shortName>
        <ecNumber evidence="2 12">2.7.1.15</ecNumber>
    </recommendedName>
</protein>
<evidence type="ECO:0000256" key="11">
    <source>
        <dbReference type="ARBA" id="ARBA00023277"/>
    </source>
</evidence>
<keyword evidence="4 12" id="KW-0808">Transferase</keyword>
<sequence>MGAKSKIVVVGSLNMDVVVKAKRPPRMGETILGDEVHFVPGGKGANQAVAAAKLGSEVTMIGSVGQDPFGHSLLRSLQEQGIRSQTVRVLPGVPTGVASIILAQEDNCIIVVSGANSHCQPEHVAEYQEYIKMADVVLLQLEIPLDTVQYAAQLAKELGKTVILNPAPAQNLPDTLLRNVDYITPNQSELELLTGISPEKEGLEAGMNQLLKRGVRHVITTLGREGAAVLSSGEPLVRVAGYRVPVVDTTGAGDAFNAGLACALAEQKRVKAAIDFAGKVAALAVTKLGAQPGMPTRAEVNCTFFERGADAT</sequence>
<comment type="catalytic activity">
    <reaction evidence="12">
        <text>D-ribose + ATP = D-ribose 5-phosphate + ADP + H(+)</text>
        <dbReference type="Rhea" id="RHEA:13697"/>
        <dbReference type="ChEBI" id="CHEBI:15378"/>
        <dbReference type="ChEBI" id="CHEBI:30616"/>
        <dbReference type="ChEBI" id="CHEBI:47013"/>
        <dbReference type="ChEBI" id="CHEBI:78346"/>
        <dbReference type="ChEBI" id="CHEBI:456216"/>
        <dbReference type="EC" id="2.7.1.15"/>
    </reaction>
</comment>
<dbReference type="NCBIfam" id="TIGR02152">
    <property type="entry name" value="D_ribokin_bact"/>
    <property type="match status" value="1"/>
</dbReference>
<feature type="binding site" evidence="12">
    <location>
        <position position="254"/>
    </location>
    <ligand>
        <name>substrate</name>
    </ligand>
</feature>
<feature type="binding site" evidence="12">
    <location>
        <begin position="221"/>
        <end position="226"/>
    </location>
    <ligand>
        <name>ATP</name>
        <dbReference type="ChEBI" id="CHEBI:30616"/>
    </ligand>
</feature>
<feature type="binding site" evidence="12">
    <location>
        <position position="284"/>
    </location>
    <ligand>
        <name>K(+)</name>
        <dbReference type="ChEBI" id="CHEBI:29103"/>
    </ligand>
</feature>
<feature type="binding site" evidence="12">
    <location>
        <begin position="14"/>
        <end position="16"/>
    </location>
    <ligand>
        <name>substrate</name>
    </ligand>
</feature>
<dbReference type="RefSeq" id="WP_181752997.1">
    <property type="nucleotide sequence ID" value="NZ_JACEIQ010000015.1"/>
</dbReference>
<evidence type="ECO:0000256" key="5">
    <source>
        <dbReference type="ARBA" id="ARBA00022723"/>
    </source>
</evidence>
<gene>
    <name evidence="12 14" type="primary">rbsK</name>
    <name evidence="14" type="ORF">H1191_14425</name>
</gene>
<comment type="cofactor">
    <cofactor evidence="12">
        <name>Mg(2+)</name>
        <dbReference type="ChEBI" id="CHEBI:18420"/>
    </cofactor>
    <text evidence="12">Requires a divalent cation, most likely magnesium in vivo, as an electrophilic catalyst to aid phosphoryl group transfer. It is the chelate of the metal and the nucleotide that is the actual substrate.</text>
</comment>
<feature type="active site" description="Proton acceptor" evidence="12">
    <location>
        <position position="254"/>
    </location>
</feature>
<dbReference type="GO" id="GO:0019303">
    <property type="term" value="P:D-ribose catabolic process"/>
    <property type="evidence" value="ECO:0007669"/>
    <property type="project" value="UniProtKB-UniRule"/>
</dbReference>
<feature type="binding site" evidence="12">
    <location>
        <begin position="253"/>
        <end position="254"/>
    </location>
    <ligand>
        <name>ATP</name>
        <dbReference type="ChEBI" id="CHEBI:30616"/>
    </ligand>
</feature>
<evidence type="ECO:0000256" key="7">
    <source>
        <dbReference type="ARBA" id="ARBA00022777"/>
    </source>
</evidence>
<dbReference type="Gene3D" id="3.40.1190.20">
    <property type="match status" value="1"/>
</dbReference>
<dbReference type="GO" id="GO:0005524">
    <property type="term" value="F:ATP binding"/>
    <property type="evidence" value="ECO:0007669"/>
    <property type="project" value="UniProtKB-UniRule"/>
</dbReference>
<dbReference type="GO" id="GO:0004747">
    <property type="term" value="F:ribokinase activity"/>
    <property type="evidence" value="ECO:0007669"/>
    <property type="project" value="UniProtKB-UniRule"/>
</dbReference>
<comment type="caution">
    <text evidence="14">The sequence shown here is derived from an EMBL/GenBank/DDBJ whole genome shotgun (WGS) entry which is preliminary data.</text>
</comment>
<keyword evidence="10 12" id="KW-0630">Potassium</keyword>
<evidence type="ECO:0000256" key="1">
    <source>
        <dbReference type="ARBA" id="ARBA00005380"/>
    </source>
</evidence>